<dbReference type="Pfam" id="PF04542">
    <property type="entry name" value="Sigma70_r2"/>
    <property type="match status" value="1"/>
</dbReference>
<dbReference type="SUPFAM" id="SSF88659">
    <property type="entry name" value="Sigma3 and sigma4 domains of RNA polymerase sigma factors"/>
    <property type="match status" value="1"/>
</dbReference>
<evidence type="ECO:0000259" key="7">
    <source>
        <dbReference type="Pfam" id="PF04542"/>
    </source>
</evidence>
<reference evidence="9" key="1">
    <citation type="journal article" date="2021" name="PeerJ">
        <title>Extensive microbial diversity within the chicken gut microbiome revealed by metagenomics and culture.</title>
        <authorList>
            <person name="Gilroy R."/>
            <person name="Ravi A."/>
            <person name="Getino M."/>
            <person name="Pursley I."/>
            <person name="Horton D.L."/>
            <person name="Alikhan N.F."/>
            <person name="Baker D."/>
            <person name="Gharbi K."/>
            <person name="Hall N."/>
            <person name="Watson M."/>
            <person name="Adriaenssens E.M."/>
            <person name="Foster-Nyarko E."/>
            <person name="Jarju S."/>
            <person name="Secka A."/>
            <person name="Antonio M."/>
            <person name="Oren A."/>
            <person name="Chaudhuri R.R."/>
            <person name="La Ragione R."/>
            <person name="Hildebrand F."/>
            <person name="Pallen M.J."/>
        </authorList>
    </citation>
    <scope>NUCLEOTIDE SEQUENCE</scope>
    <source>
        <strain evidence="9">ChiGjej1B1-1692</strain>
    </source>
</reference>
<keyword evidence="3 6" id="KW-0731">Sigma factor</keyword>
<evidence type="ECO:0000256" key="5">
    <source>
        <dbReference type="ARBA" id="ARBA00023163"/>
    </source>
</evidence>
<evidence type="ECO:0000313" key="10">
    <source>
        <dbReference type="Proteomes" id="UP000823894"/>
    </source>
</evidence>
<dbReference type="NCBIfam" id="TIGR02937">
    <property type="entry name" value="sigma70-ECF"/>
    <property type="match status" value="1"/>
</dbReference>
<accession>A0A9D2SYG7</accession>
<keyword evidence="2 6" id="KW-0805">Transcription regulation</keyword>
<dbReference type="Gene3D" id="1.10.10.10">
    <property type="entry name" value="Winged helix-like DNA-binding domain superfamily/Winged helix DNA-binding domain"/>
    <property type="match status" value="1"/>
</dbReference>
<dbReference type="GO" id="GO:0006352">
    <property type="term" value="P:DNA-templated transcription initiation"/>
    <property type="evidence" value="ECO:0007669"/>
    <property type="project" value="InterPro"/>
</dbReference>
<evidence type="ECO:0000256" key="4">
    <source>
        <dbReference type="ARBA" id="ARBA00023125"/>
    </source>
</evidence>
<proteinExistence type="inferred from homology"/>
<evidence type="ECO:0000259" key="8">
    <source>
        <dbReference type="Pfam" id="PF08281"/>
    </source>
</evidence>
<comment type="caution">
    <text evidence="9">The sequence shown here is derived from an EMBL/GenBank/DDBJ whole genome shotgun (WGS) entry which is preliminary data.</text>
</comment>
<evidence type="ECO:0000256" key="2">
    <source>
        <dbReference type="ARBA" id="ARBA00023015"/>
    </source>
</evidence>
<dbReference type="InterPro" id="IPR000838">
    <property type="entry name" value="RNA_pol_sigma70_ECF_CS"/>
</dbReference>
<dbReference type="Pfam" id="PF08281">
    <property type="entry name" value="Sigma70_r4_2"/>
    <property type="match status" value="1"/>
</dbReference>
<feature type="domain" description="RNA polymerase sigma-70 region 2" evidence="7">
    <location>
        <begin position="30"/>
        <end position="97"/>
    </location>
</feature>
<dbReference type="InterPro" id="IPR013324">
    <property type="entry name" value="RNA_pol_sigma_r3/r4-like"/>
</dbReference>
<comment type="similarity">
    <text evidence="1 6">Belongs to the sigma-70 factor family. ECF subfamily.</text>
</comment>
<protein>
    <recommendedName>
        <fullName evidence="6">RNA polymerase sigma factor</fullName>
    </recommendedName>
</protein>
<dbReference type="InterPro" id="IPR007627">
    <property type="entry name" value="RNA_pol_sigma70_r2"/>
</dbReference>
<keyword evidence="5 6" id="KW-0804">Transcription</keyword>
<dbReference type="SUPFAM" id="SSF88946">
    <property type="entry name" value="Sigma2 domain of RNA polymerase sigma factors"/>
    <property type="match status" value="1"/>
</dbReference>
<dbReference type="Proteomes" id="UP000823894">
    <property type="component" value="Unassembled WGS sequence"/>
</dbReference>
<dbReference type="EMBL" id="DWWK01000082">
    <property type="protein sequence ID" value="HJC38520.1"/>
    <property type="molecule type" value="Genomic_DNA"/>
</dbReference>
<dbReference type="AlphaFoldDB" id="A0A9D2SYG7"/>
<name>A0A9D2SYG7_9FIRM</name>
<evidence type="ECO:0000256" key="6">
    <source>
        <dbReference type="RuleBase" id="RU000716"/>
    </source>
</evidence>
<sequence>MDPRERFADCTDNELMRCTAAGQKTAYEVLILRHRKAAEGYCLSLIRDEREAEDIVQDSFADIYVQREAYRDTFSFQAYLYAVIRHKASDHLRRAGRSETLDETVLEAVPGREPSPEEEFLRREETDRLAEWIMDLPENYREALYLFCVEGRSYQETALEMGRSVPQVKIWIYRARKKLQKRRMEER</sequence>
<keyword evidence="4 6" id="KW-0238">DNA-binding</keyword>
<dbReference type="InterPro" id="IPR014284">
    <property type="entry name" value="RNA_pol_sigma-70_dom"/>
</dbReference>
<evidence type="ECO:0000256" key="3">
    <source>
        <dbReference type="ARBA" id="ARBA00023082"/>
    </source>
</evidence>
<feature type="domain" description="RNA polymerase sigma factor 70 region 4 type 2" evidence="8">
    <location>
        <begin position="130"/>
        <end position="179"/>
    </location>
</feature>
<dbReference type="PROSITE" id="PS01063">
    <property type="entry name" value="SIGMA70_ECF"/>
    <property type="match status" value="1"/>
</dbReference>
<dbReference type="PANTHER" id="PTHR43133:SF8">
    <property type="entry name" value="RNA POLYMERASE SIGMA FACTOR HI_1459-RELATED"/>
    <property type="match status" value="1"/>
</dbReference>
<dbReference type="PANTHER" id="PTHR43133">
    <property type="entry name" value="RNA POLYMERASE ECF-TYPE SIGMA FACTO"/>
    <property type="match status" value="1"/>
</dbReference>
<gene>
    <name evidence="9" type="ORF">H9757_05600</name>
</gene>
<evidence type="ECO:0000313" key="9">
    <source>
        <dbReference type="EMBL" id="HJC38520.1"/>
    </source>
</evidence>
<dbReference type="Gene3D" id="1.10.1740.10">
    <property type="match status" value="1"/>
</dbReference>
<dbReference type="GO" id="GO:0006950">
    <property type="term" value="P:response to stress"/>
    <property type="evidence" value="ECO:0007669"/>
    <property type="project" value="UniProtKB-ARBA"/>
</dbReference>
<dbReference type="InterPro" id="IPR013249">
    <property type="entry name" value="RNA_pol_sigma70_r4_t2"/>
</dbReference>
<dbReference type="GO" id="GO:0016987">
    <property type="term" value="F:sigma factor activity"/>
    <property type="evidence" value="ECO:0007669"/>
    <property type="project" value="UniProtKB-KW"/>
</dbReference>
<dbReference type="InterPro" id="IPR036388">
    <property type="entry name" value="WH-like_DNA-bd_sf"/>
</dbReference>
<evidence type="ECO:0000256" key="1">
    <source>
        <dbReference type="ARBA" id="ARBA00010641"/>
    </source>
</evidence>
<organism evidence="9 10">
    <name type="scientific">Candidatus Mediterraneibacter faecigallinarum</name>
    <dbReference type="NCBI Taxonomy" id="2838669"/>
    <lineage>
        <taxon>Bacteria</taxon>
        <taxon>Bacillati</taxon>
        <taxon>Bacillota</taxon>
        <taxon>Clostridia</taxon>
        <taxon>Lachnospirales</taxon>
        <taxon>Lachnospiraceae</taxon>
        <taxon>Mediterraneibacter</taxon>
    </lineage>
</organism>
<dbReference type="GO" id="GO:0003677">
    <property type="term" value="F:DNA binding"/>
    <property type="evidence" value="ECO:0007669"/>
    <property type="project" value="UniProtKB-KW"/>
</dbReference>
<reference evidence="9" key="2">
    <citation type="submission" date="2021-04" db="EMBL/GenBank/DDBJ databases">
        <authorList>
            <person name="Gilroy R."/>
        </authorList>
    </citation>
    <scope>NUCLEOTIDE SEQUENCE</scope>
    <source>
        <strain evidence="9">ChiGjej1B1-1692</strain>
    </source>
</reference>
<dbReference type="CDD" id="cd06171">
    <property type="entry name" value="Sigma70_r4"/>
    <property type="match status" value="1"/>
</dbReference>
<dbReference type="InterPro" id="IPR039425">
    <property type="entry name" value="RNA_pol_sigma-70-like"/>
</dbReference>
<dbReference type="InterPro" id="IPR013325">
    <property type="entry name" value="RNA_pol_sigma_r2"/>
</dbReference>